<reference evidence="1 2" key="1">
    <citation type="submission" date="2020-07" db="EMBL/GenBank/DDBJ databases">
        <title>Comparative genomics of pyrophilous fungi reveals a link between fire events and developmental genes.</title>
        <authorList>
            <consortium name="DOE Joint Genome Institute"/>
            <person name="Steindorff A.S."/>
            <person name="Carver A."/>
            <person name="Calhoun S."/>
            <person name="Stillman K."/>
            <person name="Liu H."/>
            <person name="Lipzen A."/>
            <person name="Pangilinan J."/>
            <person name="Labutti K."/>
            <person name="Bruns T.D."/>
            <person name="Grigoriev I.V."/>
        </authorList>
    </citation>
    <scope>NUCLEOTIDE SEQUENCE [LARGE SCALE GENOMIC DNA]</scope>
    <source>
        <strain evidence="1 2">CBS 144469</strain>
    </source>
</reference>
<name>A0A8H6HR87_9AGAR</name>
<feature type="non-terminal residue" evidence="1">
    <location>
        <position position="1"/>
    </location>
</feature>
<dbReference type="Proteomes" id="UP000521943">
    <property type="component" value="Unassembled WGS sequence"/>
</dbReference>
<feature type="non-terminal residue" evidence="1">
    <location>
        <position position="186"/>
    </location>
</feature>
<evidence type="ECO:0000313" key="2">
    <source>
        <dbReference type="Proteomes" id="UP000521943"/>
    </source>
</evidence>
<proteinExistence type="predicted"/>
<sequence length="186" mass="21668">ELSEDDIDWLRAYNLKLMDNLSDTTFSHLAHAFPKHRIASLKITRKRIEFLAQFRPEPYDCCINSCMCYAGPYAKDDKCRYCPEHRYNAAGKPRKQFNYIPLTARLAALFKNIDMVEKLLYRHNFKQEEGVITDIFDGYIYATLRDTKVKVGDAEQDYKFFEEATDIALGFASDGFGPFKSRRQTC</sequence>
<dbReference type="AlphaFoldDB" id="A0A8H6HR87"/>
<organism evidence="1 2">
    <name type="scientific">Ephemerocybe angulata</name>
    <dbReference type="NCBI Taxonomy" id="980116"/>
    <lineage>
        <taxon>Eukaryota</taxon>
        <taxon>Fungi</taxon>
        <taxon>Dikarya</taxon>
        <taxon>Basidiomycota</taxon>
        <taxon>Agaricomycotina</taxon>
        <taxon>Agaricomycetes</taxon>
        <taxon>Agaricomycetidae</taxon>
        <taxon>Agaricales</taxon>
        <taxon>Agaricineae</taxon>
        <taxon>Psathyrellaceae</taxon>
        <taxon>Ephemerocybe</taxon>
    </lineage>
</organism>
<comment type="caution">
    <text evidence="1">The sequence shown here is derived from an EMBL/GenBank/DDBJ whole genome shotgun (WGS) entry which is preliminary data.</text>
</comment>
<protein>
    <submittedName>
        <fullName evidence="1">Uncharacterized protein</fullName>
    </submittedName>
</protein>
<keyword evidence="2" id="KW-1185">Reference proteome</keyword>
<accession>A0A8H6HR87</accession>
<evidence type="ECO:0000313" key="1">
    <source>
        <dbReference type="EMBL" id="KAF6750952.1"/>
    </source>
</evidence>
<gene>
    <name evidence="1" type="ORF">DFP72DRAFT_787421</name>
</gene>
<dbReference type="OrthoDB" id="3251442at2759"/>
<dbReference type="EMBL" id="JACGCI010000053">
    <property type="protein sequence ID" value="KAF6750952.1"/>
    <property type="molecule type" value="Genomic_DNA"/>
</dbReference>